<keyword evidence="3" id="KW-1185">Reference proteome</keyword>
<gene>
    <name evidence="2" type="ORF">AZI86_10705</name>
</gene>
<name>A0A150WLU5_BDEBC</name>
<evidence type="ECO:0000313" key="3">
    <source>
        <dbReference type="Proteomes" id="UP000075320"/>
    </source>
</evidence>
<reference evidence="2 3" key="1">
    <citation type="submission" date="2016-03" db="EMBL/GenBank/DDBJ databases">
        <authorList>
            <person name="Ploux O."/>
        </authorList>
    </citation>
    <scope>NUCLEOTIDE SEQUENCE [LARGE SCALE GENOMIC DNA]</scope>
    <source>
        <strain evidence="2 3">R0</strain>
    </source>
</reference>
<evidence type="ECO:0000313" key="2">
    <source>
        <dbReference type="EMBL" id="KYG64673.1"/>
    </source>
</evidence>
<proteinExistence type="predicted"/>
<evidence type="ECO:0008006" key="4">
    <source>
        <dbReference type="Google" id="ProtNLM"/>
    </source>
</evidence>
<dbReference type="AlphaFoldDB" id="A0A150WLU5"/>
<dbReference type="EMBL" id="LUKE01000002">
    <property type="protein sequence ID" value="KYG64673.1"/>
    <property type="molecule type" value="Genomic_DNA"/>
</dbReference>
<comment type="caution">
    <text evidence="2">The sequence shown here is derived from an EMBL/GenBank/DDBJ whole genome shotgun (WGS) entry which is preliminary data.</text>
</comment>
<dbReference type="Proteomes" id="UP000075320">
    <property type="component" value="Unassembled WGS sequence"/>
</dbReference>
<accession>A0A150WLU5</accession>
<sequence length="200" mass="22516">MRIFLALLFILSPYAVHAENLQVFSKIVLRTGAGLYENTGTNKGSAVSTGGFNFQYVHFLNDRLAFGFGYMAQFDLNSSGVPISGLELLGRIYLKDRASRVVQKENWGEYIFQRNWNPYVSTLYGKRQFYLGADLESLDPTKSLSGDYNVINIGLGGDLRLNSSFEFNMEVSTSAFSFAGSDPRVQIKENVFWMGLNYVF</sequence>
<protein>
    <recommendedName>
        <fullName evidence="4">Outer membrane protein beta-barrel domain-containing protein</fullName>
    </recommendedName>
</protein>
<organism evidence="2 3">
    <name type="scientific">Bdellovibrio bacteriovorus</name>
    <dbReference type="NCBI Taxonomy" id="959"/>
    <lineage>
        <taxon>Bacteria</taxon>
        <taxon>Pseudomonadati</taxon>
        <taxon>Bdellovibrionota</taxon>
        <taxon>Bdellovibrionia</taxon>
        <taxon>Bdellovibrionales</taxon>
        <taxon>Pseudobdellovibrionaceae</taxon>
        <taxon>Bdellovibrio</taxon>
    </lineage>
</organism>
<dbReference type="RefSeq" id="WP_061835184.1">
    <property type="nucleotide sequence ID" value="NZ_LUKE01000002.1"/>
</dbReference>
<evidence type="ECO:0000256" key="1">
    <source>
        <dbReference type="SAM" id="SignalP"/>
    </source>
</evidence>
<feature type="signal peptide" evidence="1">
    <location>
        <begin position="1"/>
        <end position="18"/>
    </location>
</feature>
<keyword evidence="1" id="KW-0732">Signal</keyword>
<feature type="chain" id="PRO_5007572883" description="Outer membrane protein beta-barrel domain-containing protein" evidence="1">
    <location>
        <begin position="19"/>
        <end position="200"/>
    </location>
</feature>